<feature type="region of interest" description="Disordered" evidence="10">
    <location>
        <begin position="1"/>
        <end position="26"/>
    </location>
</feature>
<evidence type="ECO:0000256" key="2">
    <source>
        <dbReference type="ARBA" id="ARBA00004687"/>
    </source>
</evidence>
<comment type="subcellular location">
    <subcellularLocation>
        <location evidence="1">Endoplasmic reticulum membrane</location>
        <topology evidence="1">Multi-pass membrane protein</topology>
    </subcellularLocation>
</comment>
<feature type="transmembrane region" description="Helical" evidence="11">
    <location>
        <begin position="136"/>
        <end position="155"/>
    </location>
</feature>
<dbReference type="InterPro" id="IPR007315">
    <property type="entry name" value="PIG-V/Gpi18"/>
</dbReference>
<name>A0ABS6TP03_STRHA</name>
<keyword evidence="6 11" id="KW-0812">Transmembrane</keyword>
<evidence type="ECO:0000313" key="13">
    <source>
        <dbReference type="Proteomes" id="UP000735541"/>
    </source>
</evidence>
<dbReference type="RefSeq" id="WP_228868453.1">
    <property type="nucleotide sequence ID" value="NZ_JAHUVW010000001.1"/>
</dbReference>
<dbReference type="PANTHER" id="PTHR12468:SF2">
    <property type="entry name" value="GPI MANNOSYLTRANSFERASE 2"/>
    <property type="match status" value="1"/>
</dbReference>
<keyword evidence="8 11" id="KW-1133">Transmembrane helix</keyword>
<proteinExistence type="predicted"/>
<feature type="transmembrane region" description="Helical" evidence="11">
    <location>
        <begin position="175"/>
        <end position="204"/>
    </location>
</feature>
<evidence type="ECO:0000256" key="1">
    <source>
        <dbReference type="ARBA" id="ARBA00004477"/>
    </source>
</evidence>
<evidence type="ECO:0000313" key="12">
    <source>
        <dbReference type="EMBL" id="MBV7670006.1"/>
    </source>
</evidence>
<evidence type="ECO:0000256" key="4">
    <source>
        <dbReference type="ARBA" id="ARBA00022676"/>
    </source>
</evidence>
<evidence type="ECO:0000256" key="11">
    <source>
        <dbReference type="SAM" id="Phobius"/>
    </source>
</evidence>
<evidence type="ECO:0000256" key="8">
    <source>
        <dbReference type="ARBA" id="ARBA00022989"/>
    </source>
</evidence>
<organism evidence="12 13">
    <name type="scientific">Streptomyces halstedii</name>
    <dbReference type="NCBI Taxonomy" id="1944"/>
    <lineage>
        <taxon>Bacteria</taxon>
        <taxon>Bacillati</taxon>
        <taxon>Actinomycetota</taxon>
        <taxon>Actinomycetes</taxon>
        <taxon>Kitasatosporales</taxon>
        <taxon>Streptomycetaceae</taxon>
        <taxon>Streptomyces</taxon>
    </lineage>
</organism>
<dbReference type="Proteomes" id="UP000735541">
    <property type="component" value="Unassembled WGS sequence"/>
</dbReference>
<comment type="caution">
    <text evidence="12">The sequence shown here is derived from an EMBL/GenBank/DDBJ whole genome shotgun (WGS) entry which is preliminary data.</text>
</comment>
<keyword evidence="5" id="KW-0808">Transferase</keyword>
<keyword evidence="7" id="KW-0256">Endoplasmic reticulum</keyword>
<feature type="transmembrane region" description="Helical" evidence="11">
    <location>
        <begin position="251"/>
        <end position="269"/>
    </location>
</feature>
<feature type="transmembrane region" description="Helical" evidence="11">
    <location>
        <begin position="210"/>
        <end position="239"/>
    </location>
</feature>
<reference evidence="12 13" key="1">
    <citation type="submission" date="2021-07" db="EMBL/GenBank/DDBJ databases">
        <title>Sequencing Streptomyces halstedii LGO-A4 genome an citrus endophytic actinomycete.</title>
        <authorList>
            <person name="Samborskyy M."/>
            <person name="Scott N."/>
            <person name="Deglau R."/>
            <person name="Dickens S."/>
            <person name="Oliveira L.G."/>
        </authorList>
    </citation>
    <scope>NUCLEOTIDE SEQUENCE [LARGE SCALE GENOMIC DNA]</scope>
    <source>
        <strain evidence="12 13">LGO-A4</strain>
    </source>
</reference>
<protein>
    <recommendedName>
        <fullName evidence="14">Mannosyltransferase (PIG-V)</fullName>
    </recommendedName>
</protein>
<evidence type="ECO:0000256" key="3">
    <source>
        <dbReference type="ARBA" id="ARBA00022502"/>
    </source>
</evidence>
<evidence type="ECO:0000256" key="5">
    <source>
        <dbReference type="ARBA" id="ARBA00022679"/>
    </source>
</evidence>
<evidence type="ECO:0000256" key="7">
    <source>
        <dbReference type="ARBA" id="ARBA00022824"/>
    </source>
</evidence>
<sequence>MSTLSPGLRPAPPQPESPEPRSVPRPPWAARFGGATAWLTPADRGVLWLYLLTRISVWITAHGARWLFPQGSDVRDAGPVLAPFQHWDANHYLHIARDGYFPADAGPWTLSWDNREAFFPGFPLLLRAVHTVVPSWTAAGLLISLIAGAVAVVALSRTARSYVPEDTDGRRTALFFLLSPCAVFLAAGYTEALFLAFALPAWLAAQRHRWAWACALTALATTVRVSGLFLAAAIAVLFALSARTRRDWRGWGWLALPALPPAAYSWYLHAHTDDWMAWKHAQERGWYREFHTPWEAWTHTWHAAFDGLHTTGYAAMFQAELAAMLVGLALVGLLVRHRRWPEAVYVALSLWALGTSYWYTSVPRATLLWWPLWTALAALSLRRPWFRTAYLCVAVPLSALVALAFLTGRWAG</sequence>
<feature type="transmembrane region" description="Helical" evidence="11">
    <location>
        <begin position="342"/>
        <end position="359"/>
    </location>
</feature>
<keyword evidence="3" id="KW-0337">GPI-anchor biosynthesis</keyword>
<accession>A0ABS6TP03</accession>
<feature type="compositionally biased region" description="Pro residues" evidence="10">
    <location>
        <begin position="9"/>
        <end position="26"/>
    </location>
</feature>
<evidence type="ECO:0000256" key="9">
    <source>
        <dbReference type="ARBA" id="ARBA00023136"/>
    </source>
</evidence>
<evidence type="ECO:0000256" key="6">
    <source>
        <dbReference type="ARBA" id="ARBA00022692"/>
    </source>
</evidence>
<evidence type="ECO:0000256" key="10">
    <source>
        <dbReference type="SAM" id="MobiDB-lite"/>
    </source>
</evidence>
<dbReference type="EMBL" id="JAHUVW010000001">
    <property type="protein sequence ID" value="MBV7670006.1"/>
    <property type="molecule type" value="Genomic_DNA"/>
</dbReference>
<comment type="pathway">
    <text evidence="2">Glycolipid biosynthesis; glycosylphosphatidylinositol-anchor biosynthesis.</text>
</comment>
<gene>
    <name evidence="12" type="ORF">STHAL_11045</name>
</gene>
<dbReference type="Pfam" id="PF04188">
    <property type="entry name" value="Mannosyl_trans2"/>
    <property type="match status" value="1"/>
</dbReference>
<dbReference type="PANTHER" id="PTHR12468">
    <property type="entry name" value="GPI MANNOSYLTRANSFERASE 2"/>
    <property type="match status" value="1"/>
</dbReference>
<feature type="transmembrane region" description="Helical" evidence="11">
    <location>
        <begin position="388"/>
        <end position="411"/>
    </location>
</feature>
<keyword evidence="13" id="KW-1185">Reference proteome</keyword>
<evidence type="ECO:0008006" key="14">
    <source>
        <dbReference type="Google" id="ProtNLM"/>
    </source>
</evidence>
<keyword evidence="9 11" id="KW-0472">Membrane</keyword>
<feature type="transmembrane region" description="Helical" evidence="11">
    <location>
        <begin position="315"/>
        <end position="335"/>
    </location>
</feature>
<keyword evidence="4" id="KW-0328">Glycosyltransferase</keyword>